<dbReference type="EMBL" id="JACASI010000024">
    <property type="protein sequence ID" value="MCQ3829329.1"/>
    <property type="molecule type" value="Genomic_DNA"/>
</dbReference>
<organism evidence="2 3">
    <name type="scientific">Microbulbifer elongatus</name>
    <dbReference type="NCBI Taxonomy" id="86173"/>
    <lineage>
        <taxon>Bacteria</taxon>
        <taxon>Pseudomonadati</taxon>
        <taxon>Pseudomonadota</taxon>
        <taxon>Gammaproteobacteria</taxon>
        <taxon>Cellvibrionales</taxon>
        <taxon>Microbulbiferaceae</taxon>
        <taxon>Microbulbifer</taxon>
    </lineage>
</organism>
<dbReference type="PROSITE" id="PS51186">
    <property type="entry name" value="GNAT"/>
    <property type="match status" value="1"/>
</dbReference>
<dbReference type="SUPFAM" id="SSF55729">
    <property type="entry name" value="Acyl-CoA N-acyltransferases (Nat)"/>
    <property type="match status" value="1"/>
</dbReference>
<gene>
    <name evidence="2" type="ORF">HXX02_07715</name>
</gene>
<keyword evidence="3" id="KW-1185">Reference proteome</keyword>
<evidence type="ECO:0000313" key="2">
    <source>
        <dbReference type="EMBL" id="MCQ3829329.1"/>
    </source>
</evidence>
<dbReference type="InterPro" id="IPR051531">
    <property type="entry name" value="N-acetyltransferase"/>
</dbReference>
<reference evidence="2" key="1">
    <citation type="thesis" date="2020" institute="Technische Universitat Dresden" country="Dresden, Germany">
        <title>The Agarolytic System of Microbulbifer elongatus PORT2, Isolated from Batu Karas, Pangandaran West Java Indonesia.</title>
        <authorList>
            <person name="Anggraeni S.R."/>
        </authorList>
    </citation>
    <scope>NUCLEOTIDE SEQUENCE</scope>
    <source>
        <strain evidence="2">PORT2</strain>
    </source>
</reference>
<protein>
    <submittedName>
        <fullName evidence="2">GNAT family N-acetyltransferase</fullName>
    </submittedName>
</protein>
<evidence type="ECO:0000313" key="3">
    <source>
        <dbReference type="Proteomes" id="UP001205566"/>
    </source>
</evidence>
<dbReference type="Proteomes" id="UP001205566">
    <property type="component" value="Unassembled WGS sequence"/>
</dbReference>
<name>A0ABT1NZL5_9GAMM</name>
<dbReference type="PANTHER" id="PTHR43792">
    <property type="entry name" value="GNAT FAMILY, PUTATIVE (AFU_ORTHOLOGUE AFUA_3G00765)-RELATED-RELATED"/>
    <property type="match status" value="1"/>
</dbReference>
<dbReference type="InterPro" id="IPR000182">
    <property type="entry name" value="GNAT_dom"/>
</dbReference>
<feature type="domain" description="N-acetyltransferase" evidence="1">
    <location>
        <begin position="9"/>
        <end position="171"/>
    </location>
</feature>
<dbReference type="Gene3D" id="3.40.630.30">
    <property type="match status" value="1"/>
</dbReference>
<accession>A0ABT1NZL5</accession>
<dbReference type="PANTHER" id="PTHR43792:SF1">
    <property type="entry name" value="N-ACETYLTRANSFERASE DOMAIN-CONTAINING PROTEIN"/>
    <property type="match status" value="1"/>
</dbReference>
<dbReference type="RefSeq" id="WP_255874201.1">
    <property type="nucleotide sequence ID" value="NZ_JACASI010000024.1"/>
</dbReference>
<proteinExistence type="predicted"/>
<evidence type="ECO:0000259" key="1">
    <source>
        <dbReference type="PROSITE" id="PS51186"/>
    </source>
</evidence>
<dbReference type="Pfam" id="PF13302">
    <property type="entry name" value="Acetyltransf_3"/>
    <property type="match status" value="1"/>
</dbReference>
<sequence>MYLLHTPRLQLRRLTDSDDDARFTLTLLNDPDFHRFIGDRGVRSLEDARNYLLQGPIAMYQSQGFGMYLVELKDGTPIGQAGLLRRDGLDDVDIGFAFLPQYRGQGFARESATAVMDWGKQQLALKRIVAIASPDNQRSIRLLEKLGLEKEGPVTLPGSDEQLLLMGWNQSS</sequence>
<comment type="caution">
    <text evidence="2">The sequence shown here is derived from an EMBL/GenBank/DDBJ whole genome shotgun (WGS) entry which is preliminary data.</text>
</comment>
<dbReference type="InterPro" id="IPR016181">
    <property type="entry name" value="Acyl_CoA_acyltransferase"/>
</dbReference>
<dbReference type="CDD" id="cd04301">
    <property type="entry name" value="NAT_SF"/>
    <property type="match status" value="1"/>
</dbReference>